<name>A0A5C6ANR8_9BACT</name>
<dbReference type="PANTHER" id="PTHR40050:SF1">
    <property type="entry name" value="INNER SPORE COAT PROTEIN H"/>
    <property type="match status" value="1"/>
</dbReference>
<reference evidence="2 3" key="1">
    <citation type="submission" date="2019-02" db="EMBL/GenBank/DDBJ databases">
        <title>Deep-cultivation of Planctomycetes and their phenomic and genomic characterization uncovers novel biology.</title>
        <authorList>
            <person name="Wiegand S."/>
            <person name="Jogler M."/>
            <person name="Boedeker C."/>
            <person name="Pinto D."/>
            <person name="Vollmers J."/>
            <person name="Rivas-Marin E."/>
            <person name="Kohn T."/>
            <person name="Peeters S.H."/>
            <person name="Heuer A."/>
            <person name="Rast P."/>
            <person name="Oberbeckmann S."/>
            <person name="Bunk B."/>
            <person name="Jeske O."/>
            <person name="Meyerdierks A."/>
            <person name="Storesund J.E."/>
            <person name="Kallscheuer N."/>
            <person name="Luecker S."/>
            <person name="Lage O.M."/>
            <person name="Pohl T."/>
            <person name="Merkel B.J."/>
            <person name="Hornburger P."/>
            <person name="Mueller R.-W."/>
            <person name="Bruemmer F."/>
            <person name="Labrenz M."/>
            <person name="Spormann A.M."/>
            <person name="Op Den Camp H."/>
            <person name="Overmann J."/>
            <person name="Amann R."/>
            <person name="Jetten M.S.M."/>
            <person name="Mascher T."/>
            <person name="Medema M.H."/>
            <person name="Devos D.P."/>
            <person name="Kaster A.-K."/>
            <person name="Ovreas L."/>
            <person name="Rohde M."/>
            <person name="Galperin M.Y."/>
            <person name="Jogler C."/>
        </authorList>
    </citation>
    <scope>NUCLEOTIDE SEQUENCE [LARGE SCALE GENOMIC DNA]</scope>
    <source>
        <strain evidence="2 3">Pla52n</strain>
    </source>
</reference>
<dbReference type="InterPro" id="IPR025592">
    <property type="entry name" value="DUF4347"/>
</dbReference>
<gene>
    <name evidence="2" type="primary">cotH</name>
    <name evidence="2" type="ORF">Pla52n_44420</name>
</gene>
<organism evidence="2 3">
    <name type="scientific">Stieleria varia</name>
    <dbReference type="NCBI Taxonomy" id="2528005"/>
    <lineage>
        <taxon>Bacteria</taxon>
        <taxon>Pseudomonadati</taxon>
        <taxon>Planctomycetota</taxon>
        <taxon>Planctomycetia</taxon>
        <taxon>Pirellulales</taxon>
        <taxon>Pirellulaceae</taxon>
        <taxon>Stieleria</taxon>
    </lineage>
</organism>
<dbReference type="Pfam" id="PF16841">
    <property type="entry name" value="CBM60"/>
    <property type="match status" value="2"/>
</dbReference>
<keyword evidence="2" id="KW-0946">Virion</keyword>
<sequence length="1475" mass="158360">MLAGDCVAAPVGAQPVAALESAADISAASGTDAIVSHSSANLVFVDARVDDIDQLVGGLAGDHELILLDSSRPGLEQISQLLERRTNVSSLHILGHGETGRLRLGNQTVDLQTLNRFQSTLRGWSGSLTADADILVYGCDTGADAEGLKFIERLAELTGADVAASTDKTGDSELGGDWDLERQVGVINAGLAWTETARASYRSVLPITINASGSTGAEQMLLQIDEVTVATYDNVGVDLQQYTYAADGINADQVRVVFTNDLYDPDNGIDRNLRVDSITIDGVTYETESSEVFSTGTWLPADGIVPGFRESETLHSDGYFQYAGTAIPPGDPSGLVINEIHYNPGPDGVVDGDAEFIELYNSGDEAVDLGGMSFSGFDLTFAPGTIIEAGQYAIVSPSIALAESTWGVTPIAEFAGGGISGSGELIQLIAADGVTVIDEVDYLDETPWSALPDGNGPSLELRDWALDNSLAENWGPSDGQPTPGVVNSIYGQAAPDPITDIGVVSGEVLPNEAFTISANIEGATTANLIYLVGFGEEQTVAMTNTDGSTWQATLPGADAGQLIRYRIESDVAIAPFNDTINYFGLVVTPSDIIGNELPVFQFFVDEAQFTELTTTELALTNTTIPAVVYYNGEVIDNATVRVRGGDFARTNFDKKSLKFELPKGYAIDIGSEGSYPIDEFAINADFGDWSVVAPDISWDIFNAESDTFASSFFVRAEINGDFHGVFRFQELYDGAWRDANGVIGDDELYKADGGGFGEFTNFDKKSPDDGDYTSINALNAVLNAPSSAAKTAYLYDNVDIANVVNHMALSVLMRHDDQEVQNFYMVRDAETSVWSIVQWDLDRLWIEAGDETEGAFTTPEPIEHELFSSIWEVPEFQDMYWRRMQTLTDTYLSEENRAAMVARFDELVEQIGPTNSSLEFARWNRNDIYSNPFWRNEYADALDTRFDAFAGETRLPGTASGQYDIVINELHYNPLDGDAEFIELYNASATESVDLSGWTIDGVNLTIGYGTVILPQQRIVFTDDLARFRAQAPGDIFIAGQYSGGLAGGGELITLLDASGTVIDQVDYQDSDPWPSEPDGNGYTLALIDPSLDNALASSWVASSQINGTPGKANDSQTELSTLKIFAAGSTGAEAFTVEVAGEQVAIFDLASFGGKAGDLSARNFIELTWLSETTIDPADVRINFINDVYDPDNGIDANLAIDRIEIDGVAYETEAPDVFSTGTYLSEDGIVPGFRESEILHINGYFQYASESPNSTPVAVDDVYTTLAGNLVSGNLLGNDSDADGDTLILLSHTDPGGGSLSVDANGNFVYTPTQGFSGSDSFGYVVADPSGATATGNVSITVEPVVLFADGNVIQLLNFQYDAYLAGSGSRAVTSTANNTAAQWQLVDAGNDSYLLRNLASGRYLDGDFGDVDTSSSSGSIGTQWRFIENGEGYHYLYNVFYRDYVDANGSNTVVDWDPGTLDPDDLWLVTLV</sequence>
<evidence type="ECO:0000313" key="3">
    <source>
        <dbReference type="Proteomes" id="UP000320176"/>
    </source>
</evidence>
<dbReference type="Pfam" id="PF14252">
    <property type="entry name" value="DUF4347"/>
    <property type="match status" value="1"/>
</dbReference>
<accession>A0A5C6ANR8</accession>
<dbReference type="Proteomes" id="UP000320176">
    <property type="component" value="Unassembled WGS sequence"/>
</dbReference>
<dbReference type="InterPro" id="IPR014867">
    <property type="entry name" value="Spore_coat_CotH_CotH2/3/7"/>
</dbReference>
<evidence type="ECO:0000259" key="1">
    <source>
        <dbReference type="PROSITE" id="PS51841"/>
    </source>
</evidence>
<dbReference type="InterPro" id="IPR035992">
    <property type="entry name" value="Ricin_B-like_lectins"/>
</dbReference>
<dbReference type="EMBL" id="SJPN01000005">
    <property type="protein sequence ID" value="TWU01071.1"/>
    <property type="molecule type" value="Genomic_DNA"/>
</dbReference>
<dbReference type="InterPro" id="IPR031768">
    <property type="entry name" value="CBM60_xylan-bd"/>
</dbReference>
<dbReference type="Gene3D" id="2.80.10.50">
    <property type="match status" value="1"/>
</dbReference>
<keyword evidence="3" id="KW-1185">Reference proteome</keyword>
<dbReference type="InterPro" id="IPR001322">
    <property type="entry name" value="Lamin_tail_dom"/>
</dbReference>
<dbReference type="PROSITE" id="PS51841">
    <property type="entry name" value="LTD"/>
    <property type="match status" value="2"/>
</dbReference>
<dbReference type="Gene3D" id="2.60.60.40">
    <property type="match status" value="2"/>
</dbReference>
<evidence type="ECO:0000313" key="2">
    <source>
        <dbReference type="EMBL" id="TWU01071.1"/>
    </source>
</evidence>
<feature type="domain" description="LTD" evidence="1">
    <location>
        <begin position="951"/>
        <end position="1070"/>
    </location>
</feature>
<dbReference type="SUPFAM" id="SSF74853">
    <property type="entry name" value="Lamin A/C globular tail domain"/>
    <property type="match status" value="2"/>
</dbReference>
<dbReference type="SUPFAM" id="SSF50370">
    <property type="entry name" value="Ricin B-like lectins"/>
    <property type="match status" value="1"/>
</dbReference>
<dbReference type="Pfam" id="PF00932">
    <property type="entry name" value="LTD"/>
    <property type="match status" value="2"/>
</dbReference>
<comment type="caution">
    <text evidence="2">The sequence shown here is derived from an EMBL/GenBank/DDBJ whole genome shotgun (WGS) entry which is preliminary data.</text>
</comment>
<protein>
    <submittedName>
        <fullName evidence="2">Inner spore coat protein H</fullName>
    </submittedName>
</protein>
<dbReference type="Pfam" id="PF17963">
    <property type="entry name" value="Big_9"/>
    <property type="match status" value="1"/>
</dbReference>
<dbReference type="Pfam" id="PF08757">
    <property type="entry name" value="CotH"/>
    <property type="match status" value="1"/>
</dbReference>
<dbReference type="Gene3D" id="2.60.40.1260">
    <property type="entry name" value="Lamin Tail domain"/>
    <property type="match status" value="1"/>
</dbReference>
<feature type="domain" description="LTD" evidence="1">
    <location>
        <begin position="320"/>
        <end position="444"/>
    </location>
</feature>
<dbReference type="InterPro" id="IPR036415">
    <property type="entry name" value="Lamin_tail_dom_sf"/>
</dbReference>
<dbReference type="Gene3D" id="2.60.40.3440">
    <property type="match status" value="1"/>
</dbReference>
<dbReference type="PANTHER" id="PTHR40050">
    <property type="entry name" value="INNER SPORE COAT PROTEIN H"/>
    <property type="match status" value="1"/>
</dbReference>
<keyword evidence="2" id="KW-0167">Capsid protein</keyword>
<proteinExistence type="predicted"/>